<feature type="domain" description="DUF6431" evidence="1">
    <location>
        <begin position="2"/>
        <end position="73"/>
    </location>
</feature>
<evidence type="ECO:0000259" key="1">
    <source>
        <dbReference type="Pfam" id="PF20020"/>
    </source>
</evidence>
<protein>
    <recommendedName>
        <fullName evidence="1">DUF6431 domain-containing protein</fullName>
    </recommendedName>
</protein>
<keyword evidence="3" id="KW-1185">Reference proteome</keyword>
<gene>
    <name evidence="2" type="ORF">EDD73_1247</name>
</gene>
<dbReference type="InterPro" id="IPR045536">
    <property type="entry name" value="DUF6431"/>
</dbReference>
<dbReference type="InterPro" id="IPR027417">
    <property type="entry name" value="P-loop_NTPase"/>
</dbReference>
<dbReference type="Proteomes" id="UP000294813">
    <property type="component" value="Unassembled WGS sequence"/>
</dbReference>
<dbReference type="Pfam" id="PF20020">
    <property type="entry name" value="DUF6431"/>
    <property type="match status" value="1"/>
</dbReference>
<dbReference type="AlphaFoldDB" id="A0A4R2RGZ8"/>
<organism evidence="2 3">
    <name type="scientific">Heliophilum fasciatum</name>
    <dbReference type="NCBI Taxonomy" id="35700"/>
    <lineage>
        <taxon>Bacteria</taxon>
        <taxon>Bacillati</taxon>
        <taxon>Bacillota</taxon>
        <taxon>Clostridia</taxon>
        <taxon>Eubacteriales</taxon>
        <taxon>Heliobacteriaceae</taxon>
        <taxon>Heliophilum</taxon>
    </lineage>
</organism>
<dbReference type="InterPro" id="IPR052026">
    <property type="entry name" value="ExeA_AAA_ATPase_DNA-bind"/>
</dbReference>
<sequence>MIGSRRRRIIQETGEKRVLMVRRHRCCHCHRIHHELPDIVVPYKRYGSASIEAVVTDERPLAVSCDESTIIRWKQWFFHQVHHFLGCFGSIAIQMGKNTAAAASSPLQRMYRFVGDAPGWLARVVRPTVNLNCWIHTHSASYATIRQRIDLQCKLGHLDRAQVGDDMKRHLVYAGADHEIFSDGAIDEIYRFSSGAARLINKVCTHCLLYGAQNQRRIIDDHMVKRVIQGELA</sequence>
<dbReference type="SUPFAM" id="SSF52540">
    <property type="entry name" value="P-loop containing nucleoside triphosphate hydrolases"/>
    <property type="match status" value="1"/>
</dbReference>
<dbReference type="PANTHER" id="PTHR35894:SF1">
    <property type="entry name" value="PHOSPHORIBULOKINASE _ URIDINE KINASE FAMILY"/>
    <property type="match status" value="1"/>
</dbReference>
<accession>A0A4R2RGZ8</accession>
<evidence type="ECO:0000313" key="2">
    <source>
        <dbReference type="EMBL" id="TCP62034.1"/>
    </source>
</evidence>
<evidence type="ECO:0000313" key="3">
    <source>
        <dbReference type="Proteomes" id="UP000294813"/>
    </source>
</evidence>
<dbReference type="EMBL" id="SLXT01000024">
    <property type="protein sequence ID" value="TCP62034.1"/>
    <property type="molecule type" value="Genomic_DNA"/>
</dbReference>
<name>A0A4R2RGZ8_9FIRM</name>
<proteinExistence type="predicted"/>
<dbReference type="PANTHER" id="PTHR35894">
    <property type="entry name" value="GENERAL SECRETION PATHWAY PROTEIN A-RELATED"/>
    <property type="match status" value="1"/>
</dbReference>
<comment type="caution">
    <text evidence="2">The sequence shown here is derived from an EMBL/GenBank/DDBJ whole genome shotgun (WGS) entry which is preliminary data.</text>
</comment>
<reference evidence="2 3" key="1">
    <citation type="submission" date="2019-03" db="EMBL/GenBank/DDBJ databases">
        <title>Genomic Encyclopedia of Type Strains, Phase IV (KMG-IV): sequencing the most valuable type-strain genomes for metagenomic binning, comparative biology and taxonomic classification.</title>
        <authorList>
            <person name="Goeker M."/>
        </authorList>
    </citation>
    <scope>NUCLEOTIDE SEQUENCE [LARGE SCALE GENOMIC DNA]</scope>
    <source>
        <strain evidence="2 3">DSM 11170</strain>
    </source>
</reference>